<name>A0ABV2M7E7_9FIRM</name>
<reference evidence="2 3" key="1">
    <citation type="submission" date="2024-06" db="EMBL/GenBank/DDBJ databases">
        <title>Genomic Encyclopedia of Type Strains, Phase IV (KMG-IV): sequencing the most valuable type-strain genomes for metagenomic binning, comparative biology and taxonomic classification.</title>
        <authorList>
            <person name="Goeker M."/>
        </authorList>
    </citation>
    <scope>NUCLEOTIDE SEQUENCE [LARGE SCALE GENOMIC DNA]</scope>
    <source>
        <strain evidence="2 3">DSM 29492</strain>
    </source>
</reference>
<evidence type="ECO:0000256" key="1">
    <source>
        <dbReference type="SAM" id="SignalP"/>
    </source>
</evidence>
<sequence length="205" mass="22960">MKKILAGIVVFGLLAGFSACAGKDSLMNKKEIITPYVLSEKEQHLLEAFGMADNSQILSFCTPEEAVAVKASVYQLKKDFSWEEIGNGALYLDTMNESGEQANGTFAMEIREDRSMDFHINFAGQISFSVKDTEPGQEYVSSTKGFLKEAQKIELNQEIPVAIMIYDNGTEMETCTVQDYFTPEKFKNMDLVQAVTLEFLDKELQ</sequence>
<dbReference type="PROSITE" id="PS51257">
    <property type="entry name" value="PROKAR_LIPOPROTEIN"/>
    <property type="match status" value="1"/>
</dbReference>
<evidence type="ECO:0000313" key="3">
    <source>
        <dbReference type="Proteomes" id="UP001549106"/>
    </source>
</evidence>
<gene>
    <name evidence="2" type="ORF">ABID24_003669</name>
</gene>
<proteinExistence type="predicted"/>
<organism evidence="2 3">
    <name type="scientific">Blautia caecimuris</name>
    <dbReference type="NCBI Taxonomy" id="1796615"/>
    <lineage>
        <taxon>Bacteria</taxon>
        <taxon>Bacillati</taxon>
        <taxon>Bacillota</taxon>
        <taxon>Clostridia</taxon>
        <taxon>Lachnospirales</taxon>
        <taxon>Lachnospiraceae</taxon>
        <taxon>Blautia</taxon>
    </lineage>
</organism>
<evidence type="ECO:0000313" key="2">
    <source>
        <dbReference type="EMBL" id="MET3752395.1"/>
    </source>
</evidence>
<dbReference type="Proteomes" id="UP001549106">
    <property type="component" value="Unassembled WGS sequence"/>
</dbReference>
<comment type="caution">
    <text evidence="2">The sequence shown here is derived from an EMBL/GenBank/DDBJ whole genome shotgun (WGS) entry which is preliminary data.</text>
</comment>
<accession>A0ABV2M7E7</accession>
<protein>
    <recommendedName>
        <fullName evidence="4">Lipoprotein</fullName>
    </recommendedName>
</protein>
<dbReference type="EMBL" id="JBEPMJ010000049">
    <property type="protein sequence ID" value="MET3752395.1"/>
    <property type="molecule type" value="Genomic_DNA"/>
</dbReference>
<dbReference type="RefSeq" id="WP_257465692.1">
    <property type="nucleotide sequence ID" value="NZ_JANJZT010000048.1"/>
</dbReference>
<keyword evidence="3" id="KW-1185">Reference proteome</keyword>
<evidence type="ECO:0008006" key="4">
    <source>
        <dbReference type="Google" id="ProtNLM"/>
    </source>
</evidence>
<keyword evidence="1" id="KW-0732">Signal</keyword>
<feature type="signal peptide" evidence="1">
    <location>
        <begin position="1"/>
        <end position="21"/>
    </location>
</feature>
<feature type="chain" id="PRO_5047261833" description="Lipoprotein" evidence="1">
    <location>
        <begin position="22"/>
        <end position="205"/>
    </location>
</feature>